<evidence type="ECO:0000256" key="1">
    <source>
        <dbReference type="ARBA" id="ARBA00004651"/>
    </source>
</evidence>
<feature type="transmembrane region" description="Helical" evidence="6">
    <location>
        <begin position="255"/>
        <end position="278"/>
    </location>
</feature>
<keyword evidence="3 6" id="KW-0812">Transmembrane</keyword>
<dbReference type="GO" id="GO:0005886">
    <property type="term" value="C:plasma membrane"/>
    <property type="evidence" value="ECO:0007669"/>
    <property type="project" value="UniProtKB-SubCell"/>
</dbReference>
<comment type="caution">
    <text evidence="7">The sequence shown here is derived from an EMBL/GenBank/DDBJ whole genome shotgun (WGS) entry which is preliminary data.</text>
</comment>
<evidence type="ECO:0000313" key="7">
    <source>
        <dbReference type="EMBL" id="EPX81395.1"/>
    </source>
</evidence>
<dbReference type="InterPro" id="IPR001123">
    <property type="entry name" value="LeuE-type"/>
</dbReference>
<keyword evidence="8" id="KW-1185">Reference proteome</keyword>
<evidence type="ECO:0000256" key="6">
    <source>
        <dbReference type="SAM" id="Phobius"/>
    </source>
</evidence>
<comment type="subcellular location">
    <subcellularLocation>
        <location evidence="1">Cell membrane</location>
        <topology evidence="1">Multi-pass membrane protein</topology>
    </subcellularLocation>
</comment>
<reference evidence="8" key="1">
    <citation type="journal article" date="2014" name="Stand. Genomic Sci.">
        <title>Genome sequence of the exopolysaccharide-producing Salipiger mucosus type strain (DSM 16094(T)), a moderately halophilic member of the Roseobacter clade.</title>
        <authorList>
            <person name="Riedel T."/>
            <person name="Spring S."/>
            <person name="Fiebig A."/>
            <person name="Petersen J."/>
            <person name="Kyrpides N.C."/>
            <person name="Goker M."/>
            <person name="Klenk H.P."/>
        </authorList>
    </citation>
    <scope>NUCLEOTIDE SEQUENCE [LARGE SCALE GENOMIC DNA]</scope>
    <source>
        <strain evidence="8">DSM 16094</strain>
    </source>
</reference>
<keyword evidence="5 6" id="KW-0472">Membrane</keyword>
<dbReference type="Proteomes" id="UP000015347">
    <property type="component" value="Unassembled WGS sequence"/>
</dbReference>
<keyword evidence="4 6" id="KW-1133">Transmembrane helix</keyword>
<dbReference type="eggNOG" id="COG1280">
    <property type="taxonomic scope" value="Bacteria"/>
</dbReference>
<keyword evidence="2" id="KW-1003">Cell membrane</keyword>
<dbReference type="GO" id="GO:0015171">
    <property type="term" value="F:amino acid transmembrane transporter activity"/>
    <property type="evidence" value="ECO:0007669"/>
    <property type="project" value="TreeGrafter"/>
</dbReference>
<organism evidence="7 8">
    <name type="scientific">Salipiger mucosus DSM 16094</name>
    <dbReference type="NCBI Taxonomy" id="1123237"/>
    <lineage>
        <taxon>Bacteria</taxon>
        <taxon>Pseudomonadati</taxon>
        <taxon>Pseudomonadota</taxon>
        <taxon>Alphaproteobacteria</taxon>
        <taxon>Rhodobacterales</taxon>
        <taxon>Roseobacteraceae</taxon>
        <taxon>Salipiger</taxon>
    </lineage>
</organism>
<evidence type="ECO:0000256" key="4">
    <source>
        <dbReference type="ARBA" id="ARBA00022989"/>
    </source>
</evidence>
<evidence type="ECO:0008006" key="9">
    <source>
        <dbReference type="Google" id="ProtNLM"/>
    </source>
</evidence>
<gene>
    <name evidence="7" type="ORF">Salmuc_05061</name>
</gene>
<protein>
    <recommendedName>
        <fullName evidence="9">Transporter, LysE family</fullName>
    </recommendedName>
</protein>
<name>S9RTJ3_9RHOB</name>
<feature type="transmembrane region" description="Helical" evidence="6">
    <location>
        <begin position="143"/>
        <end position="162"/>
    </location>
</feature>
<evidence type="ECO:0000256" key="5">
    <source>
        <dbReference type="ARBA" id="ARBA00023136"/>
    </source>
</evidence>
<dbReference type="PANTHER" id="PTHR30086">
    <property type="entry name" value="ARGININE EXPORTER PROTEIN ARGO"/>
    <property type="match status" value="1"/>
</dbReference>
<dbReference type="HOGENOM" id="CLU_079569_1_1_5"/>
<dbReference type="AlphaFoldDB" id="S9RTJ3"/>
<evidence type="ECO:0000313" key="8">
    <source>
        <dbReference type="Proteomes" id="UP000015347"/>
    </source>
</evidence>
<dbReference type="Pfam" id="PF01810">
    <property type="entry name" value="LysE"/>
    <property type="match status" value="1"/>
</dbReference>
<sequence>MHGSAREASQIRANDDRTERVHVKAWHWFRFSNYWVSIYLIFLSHSLGYRAVQEDALRQAAILRQSKESLRARTKMIGNTLILIAAALPLMGSPGPATISLASLGAAFGFRNALPYLMGIILGTIVVLAIIATGVTGVMSSEAWLLVVLRIAAVAYILYLAWKIATAPVGRTPTGAEGRSGVVIGSFLPGLGLSVANPKAYAAIGAVYAGYSITPEHLLLDTLLKFAALAFVAAAVNTAWLAFGSTFARFLEDPSVGRAINIAFAIMLILSVGVALALG</sequence>
<proteinExistence type="predicted"/>
<dbReference type="EMBL" id="APVH01000031">
    <property type="protein sequence ID" value="EPX81395.1"/>
    <property type="molecule type" value="Genomic_DNA"/>
</dbReference>
<evidence type="ECO:0000256" key="2">
    <source>
        <dbReference type="ARBA" id="ARBA00022475"/>
    </source>
</evidence>
<dbReference type="PANTHER" id="PTHR30086:SF20">
    <property type="entry name" value="ARGININE EXPORTER PROTEIN ARGO-RELATED"/>
    <property type="match status" value="1"/>
</dbReference>
<evidence type="ECO:0000256" key="3">
    <source>
        <dbReference type="ARBA" id="ARBA00022692"/>
    </source>
</evidence>
<accession>S9RTJ3</accession>
<feature type="transmembrane region" description="Helical" evidence="6">
    <location>
        <begin position="113"/>
        <end position="131"/>
    </location>
</feature>
<feature type="transmembrane region" description="Helical" evidence="6">
    <location>
        <begin position="223"/>
        <end position="243"/>
    </location>
</feature>
<feature type="transmembrane region" description="Helical" evidence="6">
    <location>
        <begin position="73"/>
        <end position="93"/>
    </location>
</feature>